<evidence type="ECO:0000313" key="1">
    <source>
        <dbReference type="EMBL" id="MBW62762.1"/>
    </source>
</evidence>
<protein>
    <submittedName>
        <fullName evidence="1">Putative secreted protein</fullName>
    </submittedName>
</protein>
<dbReference type="EMBL" id="GGFJ01013621">
    <property type="protein sequence ID" value="MBW62762.1"/>
    <property type="molecule type" value="Transcribed_RNA"/>
</dbReference>
<proteinExistence type="predicted"/>
<dbReference type="AlphaFoldDB" id="A0A2M4CBN5"/>
<sequence>MPVGSTSRGGAAYGWPPQSPHAALLCLIQLLAQPHLHTDQRTPNKSGRRALLTISCALLDRLPTGRRSALVATTTFRIT</sequence>
<accession>A0A2M4CBN5</accession>
<name>A0A2M4CBN5_9DIPT</name>
<organism evidence="1">
    <name type="scientific">Anopheles marajoara</name>
    <dbReference type="NCBI Taxonomy" id="58244"/>
    <lineage>
        <taxon>Eukaryota</taxon>
        <taxon>Metazoa</taxon>
        <taxon>Ecdysozoa</taxon>
        <taxon>Arthropoda</taxon>
        <taxon>Hexapoda</taxon>
        <taxon>Insecta</taxon>
        <taxon>Pterygota</taxon>
        <taxon>Neoptera</taxon>
        <taxon>Endopterygota</taxon>
        <taxon>Diptera</taxon>
        <taxon>Nematocera</taxon>
        <taxon>Culicoidea</taxon>
        <taxon>Culicidae</taxon>
        <taxon>Anophelinae</taxon>
        <taxon>Anopheles</taxon>
    </lineage>
</organism>
<reference evidence="1" key="1">
    <citation type="submission" date="2018-01" db="EMBL/GenBank/DDBJ databases">
        <title>An insight into the sialome of Amazonian anophelines.</title>
        <authorList>
            <person name="Ribeiro J.M."/>
            <person name="Scarpassa V."/>
            <person name="Calvo E."/>
        </authorList>
    </citation>
    <scope>NUCLEOTIDE SEQUENCE</scope>
    <source>
        <tissue evidence="1">Salivary glands</tissue>
    </source>
</reference>